<keyword evidence="5 8" id="KW-0732">Signal</keyword>
<keyword evidence="3 8" id="KW-0337">GPI-anchor biosynthesis</keyword>
<protein>
    <recommendedName>
        <fullName evidence="8">Post-GPI attachment to proteins factor 3</fullName>
    </recommendedName>
</protein>
<evidence type="ECO:0000256" key="2">
    <source>
        <dbReference type="ARBA" id="ARBA00006387"/>
    </source>
</evidence>
<evidence type="ECO:0000256" key="7">
    <source>
        <dbReference type="ARBA" id="ARBA00023136"/>
    </source>
</evidence>
<dbReference type="EMBL" id="CAKOFQ010007186">
    <property type="protein sequence ID" value="CAH1993817.1"/>
    <property type="molecule type" value="Genomic_DNA"/>
</dbReference>
<organism evidence="9 10">
    <name type="scientific">Acanthoscelides obtectus</name>
    <name type="common">Bean weevil</name>
    <name type="synonym">Bruchus obtectus</name>
    <dbReference type="NCBI Taxonomy" id="200917"/>
    <lineage>
        <taxon>Eukaryota</taxon>
        <taxon>Metazoa</taxon>
        <taxon>Ecdysozoa</taxon>
        <taxon>Arthropoda</taxon>
        <taxon>Hexapoda</taxon>
        <taxon>Insecta</taxon>
        <taxon>Pterygota</taxon>
        <taxon>Neoptera</taxon>
        <taxon>Endopterygota</taxon>
        <taxon>Coleoptera</taxon>
        <taxon>Polyphaga</taxon>
        <taxon>Cucujiformia</taxon>
        <taxon>Chrysomeloidea</taxon>
        <taxon>Chrysomelidae</taxon>
        <taxon>Bruchinae</taxon>
        <taxon>Bruchini</taxon>
        <taxon>Acanthoscelides</taxon>
    </lineage>
</organism>
<dbReference type="AlphaFoldDB" id="A0A9P0LFL1"/>
<evidence type="ECO:0000256" key="3">
    <source>
        <dbReference type="ARBA" id="ARBA00022502"/>
    </source>
</evidence>
<dbReference type="GO" id="GO:0016788">
    <property type="term" value="F:hydrolase activity, acting on ester bonds"/>
    <property type="evidence" value="ECO:0007669"/>
    <property type="project" value="TreeGrafter"/>
</dbReference>
<gene>
    <name evidence="9" type="ORF">ACAOBT_LOCUS21757</name>
</gene>
<comment type="caution">
    <text evidence="9">The sequence shown here is derived from an EMBL/GenBank/DDBJ whole genome shotgun (WGS) entry which is preliminary data.</text>
</comment>
<evidence type="ECO:0000256" key="6">
    <source>
        <dbReference type="ARBA" id="ARBA00022989"/>
    </source>
</evidence>
<sequence>MKMYILVNCFLLCICIEFCYCSAGDSSPYYQKCLERSLILNCTDDGADFMYRKQDLILYYLKWSCEDECKYECMWKTVKAFNDRNWRTPQFYGKWPFVRFLGMQEPASVVFSILNAYFHFNMMNKFRKEVRPDSPLTLLWHIYFMVCVHAWFWSAVFHTRDFPLTELLDYACAFSIVLMNCYVMVIR</sequence>
<dbReference type="GO" id="GO:0005789">
    <property type="term" value="C:endoplasmic reticulum membrane"/>
    <property type="evidence" value="ECO:0007669"/>
    <property type="project" value="TreeGrafter"/>
</dbReference>
<evidence type="ECO:0000256" key="8">
    <source>
        <dbReference type="RuleBase" id="RU365066"/>
    </source>
</evidence>
<keyword evidence="10" id="KW-1185">Reference proteome</keyword>
<reference evidence="9" key="1">
    <citation type="submission" date="2022-03" db="EMBL/GenBank/DDBJ databases">
        <authorList>
            <person name="Sayadi A."/>
        </authorList>
    </citation>
    <scope>NUCLEOTIDE SEQUENCE</scope>
</reference>
<proteinExistence type="inferred from homology"/>
<keyword evidence="7 8" id="KW-0472">Membrane</keyword>
<dbReference type="OrthoDB" id="419770at2759"/>
<feature type="signal peptide" evidence="8">
    <location>
        <begin position="1"/>
        <end position="21"/>
    </location>
</feature>
<feature type="transmembrane region" description="Helical" evidence="8">
    <location>
        <begin position="167"/>
        <end position="186"/>
    </location>
</feature>
<keyword evidence="8" id="KW-0333">Golgi apparatus</keyword>
<keyword evidence="4 8" id="KW-0812">Transmembrane</keyword>
<feature type="chain" id="PRO_5040531552" description="Post-GPI attachment to proteins factor 3" evidence="8">
    <location>
        <begin position="22"/>
        <end position="187"/>
    </location>
</feature>
<dbReference type="GO" id="GO:0000139">
    <property type="term" value="C:Golgi membrane"/>
    <property type="evidence" value="ECO:0007669"/>
    <property type="project" value="UniProtKB-SubCell"/>
</dbReference>
<comment type="function">
    <text evidence="8">Involved in the lipid remodeling steps of GPI-anchor maturation.</text>
</comment>
<evidence type="ECO:0000256" key="4">
    <source>
        <dbReference type="ARBA" id="ARBA00022692"/>
    </source>
</evidence>
<evidence type="ECO:0000313" key="9">
    <source>
        <dbReference type="EMBL" id="CAH1993817.1"/>
    </source>
</evidence>
<accession>A0A9P0LFL1</accession>
<name>A0A9P0LFL1_ACAOB</name>
<evidence type="ECO:0000256" key="5">
    <source>
        <dbReference type="ARBA" id="ARBA00022729"/>
    </source>
</evidence>
<dbReference type="Proteomes" id="UP001152888">
    <property type="component" value="Unassembled WGS sequence"/>
</dbReference>
<dbReference type="PANTHER" id="PTHR13148:SF0">
    <property type="entry name" value="POST-GPI ATTACHMENT TO PROTEINS FACTOR 3"/>
    <property type="match status" value="1"/>
</dbReference>
<evidence type="ECO:0000256" key="1">
    <source>
        <dbReference type="ARBA" id="ARBA00004127"/>
    </source>
</evidence>
<keyword evidence="6 8" id="KW-1133">Transmembrane helix</keyword>
<comment type="similarity">
    <text evidence="2 8">Belongs to the PGAP3 family.</text>
</comment>
<evidence type="ECO:0000313" key="10">
    <source>
        <dbReference type="Proteomes" id="UP001152888"/>
    </source>
</evidence>
<comment type="subcellular location">
    <subcellularLocation>
        <location evidence="1">Endomembrane system</location>
        <topology evidence="1">Multi-pass membrane protein</topology>
    </subcellularLocation>
    <subcellularLocation>
        <location evidence="8">Golgi apparatus membrane</location>
        <topology evidence="8">Multi-pass membrane protein</topology>
    </subcellularLocation>
</comment>
<comment type="caution">
    <text evidence="8">Lacks conserved residue(s) required for the propagation of feature annotation.</text>
</comment>
<dbReference type="PANTHER" id="PTHR13148">
    <property type="entry name" value="PER1-RELATED"/>
    <property type="match status" value="1"/>
</dbReference>
<feature type="transmembrane region" description="Helical" evidence="8">
    <location>
        <begin position="138"/>
        <end position="155"/>
    </location>
</feature>
<dbReference type="InterPro" id="IPR007217">
    <property type="entry name" value="Per1-like"/>
</dbReference>
<dbReference type="GO" id="GO:0006506">
    <property type="term" value="P:GPI anchor biosynthetic process"/>
    <property type="evidence" value="ECO:0007669"/>
    <property type="project" value="UniProtKB-KW"/>
</dbReference>
<dbReference type="Pfam" id="PF04080">
    <property type="entry name" value="Per1"/>
    <property type="match status" value="1"/>
</dbReference>
<feature type="transmembrane region" description="Helical" evidence="8">
    <location>
        <begin position="97"/>
        <end position="118"/>
    </location>
</feature>